<evidence type="ECO:0000313" key="1">
    <source>
        <dbReference type="EMBL" id="PQJ16681.1"/>
    </source>
</evidence>
<sequence length="212" mass="24575">MKNLVLILITAAVSIFGYRYYVENYGDPFVMESESALIQEKLQNVSKIVVTEGHFSEVKNIKESKDLLGSYFNPSWLRTHRNVLLVVNTDASISYDLSQLDYELDDATKTLRILSIPEPEIMVNPQMKYLEMNEGFFYSFEEDDLNKIRDRVEADMREKVEASTLRTNAQNRLMSELSKFFVLTNSQGWKLEYQGEIVKPLEVFTESIQKAN</sequence>
<keyword evidence="2" id="KW-1185">Reference proteome</keyword>
<evidence type="ECO:0008006" key="3">
    <source>
        <dbReference type="Google" id="ProtNLM"/>
    </source>
</evidence>
<accession>A0A2S7TAT0</accession>
<dbReference type="AlphaFoldDB" id="A0A2S7TAT0"/>
<evidence type="ECO:0000313" key="2">
    <source>
        <dbReference type="Proteomes" id="UP000239366"/>
    </source>
</evidence>
<comment type="caution">
    <text evidence="1">The sequence shown here is derived from an EMBL/GenBank/DDBJ whole genome shotgun (WGS) entry which is preliminary data.</text>
</comment>
<organism evidence="1 2">
    <name type="scientific">Aureicoccus marinus</name>
    <dbReference type="NCBI Taxonomy" id="754435"/>
    <lineage>
        <taxon>Bacteria</taxon>
        <taxon>Pseudomonadati</taxon>
        <taxon>Bacteroidota</taxon>
        <taxon>Flavobacteriia</taxon>
        <taxon>Flavobacteriales</taxon>
        <taxon>Flavobacteriaceae</taxon>
        <taxon>Aureicoccus</taxon>
    </lineage>
</organism>
<proteinExistence type="predicted"/>
<protein>
    <recommendedName>
        <fullName evidence="3">DUF4230 domain-containing protein</fullName>
    </recommendedName>
</protein>
<reference evidence="2" key="1">
    <citation type="submission" date="2016-11" db="EMBL/GenBank/DDBJ databases">
        <title>Trade-off between light-utilization and light-protection in marine flavobacteria.</title>
        <authorList>
            <person name="Kumagai Y."/>
            <person name="Yoshizawa S."/>
            <person name="Kogure K."/>
        </authorList>
    </citation>
    <scope>NUCLEOTIDE SEQUENCE [LARGE SCALE GENOMIC DNA]</scope>
    <source>
        <strain evidence="2">SG-18</strain>
    </source>
</reference>
<dbReference type="EMBL" id="MQVX01000001">
    <property type="protein sequence ID" value="PQJ16681.1"/>
    <property type="molecule type" value="Genomic_DNA"/>
</dbReference>
<dbReference type="OrthoDB" id="5700441at2"/>
<dbReference type="Proteomes" id="UP000239366">
    <property type="component" value="Unassembled WGS sequence"/>
</dbReference>
<dbReference type="InterPro" id="IPR025324">
    <property type="entry name" value="DUF4230"/>
</dbReference>
<dbReference type="RefSeq" id="WP_105002348.1">
    <property type="nucleotide sequence ID" value="NZ_MQVX01000001.1"/>
</dbReference>
<gene>
    <name evidence="1" type="ORF">BST99_13990</name>
</gene>
<name>A0A2S7TAT0_9FLAO</name>
<dbReference type="Pfam" id="PF14014">
    <property type="entry name" value="DUF4230"/>
    <property type="match status" value="1"/>
</dbReference>